<sequence>MKYLGLCLAFGGLALATPSGRTGALLIDGDEFSYAVDGDRCVNLRKDQPIFHYIEVLPNYGCAIYSNLKCDNEIDRFETGRSLVAHITFKSVRCTVTNMEI</sequence>
<evidence type="ECO:0000313" key="1">
    <source>
        <dbReference type="EMBL" id="KAJ3483400.1"/>
    </source>
</evidence>
<accession>A0ACC1QP04</accession>
<dbReference type="Proteomes" id="UP001148737">
    <property type="component" value="Unassembled WGS sequence"/>
</dbReference>
<name>A0ACC1QP04_9HYPO</name>
<keyword evidence="2" id="KW-1185">Reference proteome</keyword>
<comment type="caution">
    <text evidence="1">The sequence shown here is derived from an EMBL/GenBank/DDBJ whole genome shotgun (WGS) entry which is preliminary data.</text>
</comment>
<evidence type="ECO:0000313" key="2">
    <source>
        <dbReference type="Proteomes" id="UP001148737"/>
    </source>
</evidence>
<proteinExistence type="predicted"/>
<protein>
    <submittedName>
        <fullName evidence="1">Uncharacterized protein</fullName>
    </submittedName>
</protein>
<reference evidence="1" key="1">
    <citation type="submission" date="2022-07" db="EMBL/GenBank/DDBJ databases">
        <title>Genome Sequence of Lecanicillium saksenae.</title>
        <authorList>
            <person name="Buettner E."/>
        </authorList>
    </citation>
    <scope>NUCLEOTIDE SEQUENCE</scope>
    <source>
        <strain evidence="1">VT-O1</strain>
    </source>
</reference>
<organism evidence="1 2">
    <name type="scientific">Lecanicillium saksenae</name>
    <dbReference type="NCBI Taxonomy" id="468837"/>
    <lineage>
        <taxon>Eukaryota</taxon>
        <taxon>Fungi</taxon>
        <taxon>Dikarya</taxon>
        <taxon>Ascomycota</taxon>
        <taxon>Pezizomycotina</taxon>
        <taxon>Sordariomycetes</taxon>
        <taxon>Hypocreomycetidae</taxon>
        <taxon>Hypocreales</taxon>
        <taxon>Cordycipitaceae</taxon>
        <taxon>Lecanicillium</taxon>
    </lineage>
</organism>
<dbReference type="EMBL" id="JANAKD010001102">
    <property type="protein sequence ID" value="KAJ3483400.1"/>
    <property type="molecule type" value="Genomic_DNA"/>
</dbReference>
<gene>
    <name evidence="1" type="ORF">NLG97_g7316</name>
</gene>